<comment type="caution">
    <text evidence="3">The sequence shown here is derived from an EMBL/GenBank/DDBJ whole genome shotgun (WGS) entry which is preliminary data.</text>
</comment>
<feature type="region of interest" description="Disordered" evidence="1">
    <location>
        <begin position="1"/>
        <end position="25"/>
    </location>
</feature>
<dbReference type="STRING" id="64571.A0A1Y2G6J3"/>
<dbReference type="GO" id="GO:0006369">
    <property type="term" value="P:termination of RNA polymerase II transcription"/>
    <property type="evidence" value="ECO:0007669"/>
    <property type="project" value="InterPro"/>
</dbReference>
<dbReference type="PROSITE" id="PS51391">
    <property type="entry name" value="CID"/>
    <property type="match status" value="1"/>
</dbReference>
<dbReference type="Pfam" id="PF04818">
    <property type="entry name" value="CID"/>
    <property type="match status" value="1"/>
</dbReference>
<dbReference type="GO" id="GO:0005849">
    <property type="term" value="C:mRNA cleavage factor complex"/>
    <property type="evidence" value="ECO:0007669"/>
    <property type="project" value="InterPro"/>
</dbReference>
<dbReference type="Pfam" id="PF11526">
    <property type="entry name" value="Pfc11_Clp1_ID"/>
    <property type="match status" value="1"/>
</dbReference>
<dbReference type="PANTHER" id="PTHR15921">
    <property type="entry name" value="PRE-MRNA CLEAVAGE COMPLEX II"/>
    <property type="match status" value="1"/>
</dbReference>
<dbReference type="PANTHER" id="PTHR15921:SF3">
    <property type="entry name" value="PRE-MRNA CLEAVAGE COMPLEX 2 PROTEIN PCF11"/>
    <property type="match status" value="1"/>
</dbReference>
<evidence type="ECO:0000313" key="3">
    <source>
        <dbReference type="EMBL" id="ORY98361.1"/>
    </source>
</evidence>
<dbReference type="RefSeq" id="XP_021875753.1">
    <property type="nucleotide sequence ID" value="XM_022022312.1"/>
</dbReference>
<dbReference type="InterPro" id="IPR006569">
    <property type="entry name" value="CID_dom"/>
</dbReference>
<dbReference type="Proteomes" id="UP000193648">
    <property type="component" value="Unassembled WGS sequence"/>
</dbReference>
<evidence type="ECO:0000256" key="1">
    <source>
        <dbReference type="SAM" id="MobiDB-lite"/>
    </source>
</evidence>
<dbReference type="FunCoup" id="A0A1Y2G6J3">
    <property type="interactions" value="308"/>
</dbReference>
<dbReference type="InterPro" id="IPR047415">
    <property type="entry name" value="Pcf11_CID"/>
</dbReference>
<protein>
    <recommendedName>
        <fullName evidence="2">CID domain-containing protein</fullName>
    </recommendedName>
</protein>
<dbReference type="Gene3D" id="1.25.40.90">
    <property type="match status" value="1"/>
</dbReference>
<organism evidence="3 4">
    <name type="scientific">Lobosporangium transversale</name>
    <dbReference type="NCBI Taxonomy" id="64571"/>
    <lineage>
        <taxon>Eukaryota</taxon>
        <taxon>Fungi</taxon>
        <taxon>Fungi incertae sedis</taxon>
        <taxon>Mucoromycota</taxon>
        <taxon>Mortierellomycotina</taxon>
        <taxon>Mortierellomycetes</taxon>
        <taxon>Mortierellales</taxon>
        <taxon>Mortierellaceae</taxon>
        <taxon>Lobosporangium</taxon>
    </lineage>
</organism>
<feature type="compositionally biased region" description="Low complexity" evidence="1">
    <location>
        <begin position="756"/>
        <end position="769"/>
    </location>
</feature>
<accession>A0A1Y2G6J3</accession>
<feature type="region of interest" description="Disordered" evidence="1">
    <location>
        <begin position="155"/>
        <end position="208"/>
    </location>
</feature>
<gene>
    <name evidence="3" type="ORF">BCR41DRAFT_342968</name>
</gene>
<dbReference type="GO" id="GO:0031124">
    <property type="term" value="P:mRNA 3'-end processing"/>
    <property type="evidence" value="ECO:0007669"/>
    <property type="project" value="InterPro"/>
</dbReference>
<reference evidence="3 4" key="1">
    <citation type="submission" date="2016-07" db="EMBL/GenBank/DDBJ databases">
        <title>Pervasive Adenine N6-methylation of Active Genes in Fungi.</title>
        <authorList>
            <consortium name="DOE Joint Genome Institute"/>
            <person name="Mondo S.J."/>
            <person name="Dannebaum R.O."/>
            <person name="Kuo R.C."/>
            <person name="Labutti K."/>
            <person name="Haridas S."/>
            <person name="Kuo A."/>
            <person name="Salamov A."/>
            <person name="Ahrendt S.R."/>
            <person name="Lipzen A."/>
            <person name="Sullivan W."/>
            <person name="Andreopoulos W.B."/>
            <person name="Clum A."/>
            <person name="Lindquist E."/>
            <person name="Daum C."/>
            <person name="Ramamoorthy G.K."/>
            <person name="Gryganskyi A."/>
            <person name="Culley D."/>
            <person name="Magnuson J.K."/>
            <person name="James T.Y."/>
            <person name="O'Malley M.A."/>
            <person name="Stajich J.E."/>
            <person name="Spatafora J.W."/>
            <person name="Visel A."/>
            <person name="Grigoriev I.V."/>
        </authorList>
    </citation>
    <scope>NUCLEOTIDE SEQUENCE [LARGE SCALE GENOMIC DNA]</scope>
    <source>
        <strain evidence="3 4">NRRL 3116</strain>
    </source>
</reference>
<name>A0A1Y2G6J3_9FUNG</name>
<sequence length="839" mass="91569">MYHQYQQPAHQSHDGQINGGHQNNVDPFEVRQQYRNELATLTFNSKPIITSLTIAAGDNLSVSKVIVQTIEERIRTAPPSQKLPTLYLIDSIIKNVGGPYLNLFARTIVNLFLDAYQVVDAATKASFEKVLGTWPNWNTPLFPRDLVARIERGVQSMRQQKQPQQHNYQHRQHPSMHVNPHFTDRSHESSFSHGQGSMYGRNGSPGLQNRTDPVVQVEARVDNALLQEIQLLMLQKQREIILNPNDQASVKQVAILQQLEIIVKTTQLTPENANMIRQQLAQLWTAAPSALPAASAPPAPSAPSASPAPSVPVLPGFPQPNMSQPGLPQVVPMVSTSVPPGMMIPPPIHHQQPTSSAASVIPTSQIPPFPGMPPHFAPHLPPLGSIPSPQTMVAPLPATSLPFVPGSMPPMPGMSPMPSLPSIPMSAAVASPTVAPAVASPIPPSRPAAIVPPAASDLIASLMQSGLLGPNGTLTSQLLQNTANLNRASPSPSPLMTAATAATAKPPLPPNTSITQVNQSEHDQGVMSIGMIELTSQDIQRRRPAAIQVMYGTPPLQCNQCGYRCPKSADAQKKMDAHLDWHFRQNRRMKDKAKKSHSRSWLVGEEDWIHSREIDLSQSQQSVFFDFGSSVSKTSKDEQALQEEINALKEQTVSEMSLIDKLRADEKDTITVAAAMNTIAKGCSVCKEKFIKIWNDIEEEWSYKNATVVDRMIYHATCHADLLRSNQRQAALVEAAVAAAAAVATASATDPSIMTTTISPMQTSTTQPSPLADKSSHKDPEMPSFQDEEEKHVPGFLDSDQAMNIVDSELPVSLKRKIEMDQEEQERMSSKKIILAQDS</sequence>
<dbReference type="GeneID" id="33564156"/>
<feature type="compositionally biased region" description="Basic and acidic residues" evidence="1">
    <location>
        <begin position="816"/>
        <end position="829"/>
    </location>
</feature>
<proteinExistence type="predicted"/>
<dbReference type="AlphaFoldDB" id="A0A1Y2G6J3"/>
<dbReference type="FunFam" id="1.25.40.90:FF:000016">
    <property type="entry name" value="mRNA cleavage factor complex component Pcf11"/>
    <property type="match status" value="1"/>
</dbReference>
<dbReference type="SUPFAM" id="SSF48464">
    <property type="entry name" value="ENTH/VHS domain"/>
    <property type="match status" value="1"/>
</dbReference>
<dbReference type="EMBL" id="MCFF01000070">
    <property type="protein sequence ID" value="ORY98361.1"/>
    <property type="molecule type" value="Genomic_DNA"/>
</dbReference>
<dbReference type="OrthoDB" id="2129491at2759"/>
<feature type="domain" description="CID" evidence="2">
    <location>
        <begin position="26"/>
        <end position="158"/>
    </location>
</feature>
<dbReference type="SMART" id="SM00582">
    <property type="entry name" value="RPR"/>
    <property type="match status" value="1"/>
</dbReference>
<dbReference type="InterPro" id="IPR008942">
    <property type="entry name" value="ENTH_VHS"/>
</dbReference>
<feature type="region of interest" description="Disordered" evidence="1">
    <location>
        <begin position="291"/>
        <end position="324"/>
    </location>
</feature>
<evidence type="ECO:0000259" key="2">
    <source>
        <dbReference type="PROSITE" id="PS51391"/>
    </source>
</evidence>
<dbReference type="GO" id="GO:0000993">
    <property type="term" value="F:RNA polymerase II complex binding"/>
    <property type="evidence" value="ECO:0007669"/>
    <property type="project" value="InterPro"/>
</dbReference>
<keyword evidence="4" id="KW-1185">Reference proteome</keyword>
<dbReference type="InterPro" id="IPR045154">
    <property type="entry name" value="PCF11-like"/>
</dbReference>
<feature type="region of interest" description="Disordered" evidence="1">
    <location>
        <begin position="756"/>
        <end position="839"/>
    </location>
</feature>
<feature type="compositionally biased region" description="Pro residues" evidence="1">
    <location>
        <begin position="309"/>
        <end position="318"/>
    </location>
</feature>
<dbReference type="InParanoid" id="A0A1Y2G6J3"/>
<dbReference type="InterPro" id="IPR021605">
    <property type="entry name" value="Pcf11_Clp1-ID"/>
</dbReference>
<dbReference type="GO" id="GO:0005737">
    <property type="term" value="C:cytoplasm"/>
    <property type="evidence" value="ECO:0007669"/>
    <property type="project" value="TreeGrafter"/>
</dbReference>
<feature type="compositionally biased region" description="Polar residues" evidence="1">
    <location>
        <begin position="1"/>
        <end position="10"/>
    </location>
</feature>
<dbReference type="GO" id="GO:0003729">
    <property type="term" value="F:mRNA binding"/>
    <property type="evidence" value="ECO:0007669"/>
    <property type="project" value="InterPro"/>
</dbReference>
<evidence type="ECO:0000313" key="4">
    <source>
        <dbReference type="Proteomes" id="UP000193648"/>
    </source>
</evidence>
<dbReference type="CDD" id="cd16982">
    <property type="entry name" value="CID_Pcf11"/>
    <property type="match status" value="1"/>
</dbReference>